<dbReference type="GO" id="GO:0032259">
    <property type="term" value="P:methylation"/>
    <property type="evidence" value="ECO:0007669"/>
    <property type="project" value="UniProtKB-KW"/>
</dbReference>
<dbReference type="PANTHER" id="PTHR43619:SF2">
    <property type="entry name" value="S-ADENOSYL-L-METHIONINE-DEPENDENT METHYLTRANSFERASES SUPERFAMILY PROTEIN"/>
    <property type="match status" value="1"/>
</dbReference>
<keyword evidence="2 4" id="KW-0808">Transferase</keyword>
<evidence type="ECO:0000313" key="4">
    <source>
        <dbReference type="EMBL" id="WUS60564.1"/>
    </source>
</evidence>
<keyword evidence="1 4" id="KW-0489">Methyltransferase</keyword>
<dbReference type="Pfam" id="PF04072">
    <property type="entry name" value="LCM"/>
    <property type="match status" value="1"/>
</dbReference>
<protein>
    <submittedName>
        <fullName evidence="4">Class I SAM-dependent methyltransferase</fullName>
        <ecNumber evidence="4">2.1.1.-</ecNumber>
    </submittedName>
</protein>
<dbReference type="EC" id="2.1.1.-" evidence="4"/>
<dbReference type="RefSeq" id="WP_329493329.1">
    <property type="nucleotide sequence ID" value="NZ_CP108460.1"/>
</dbReference>
<dbReference type="Proteomes" id="UP001432014">
    <property type="component" value="Chromosome"/>
</dbReference>
<evidence type="ECO:0000256" key="1">
    <source>
        <dbReference type="ARBA" id="ARBA00022603"/>
    </source>
</evidence>
<gene>
    <name evidence="4" type="ORF">OG469_36805</name>
</gene>
<accession>A0ABZ1WIG7</accession>
<dbReference type="GO" id="GO:0008168">
    <property type="term" value="F:methyltransferase activity"/>
    <property type="evidence" value="ECO:0007669"/>
    <property type="project" value="UniProtKB-KW"/>
</dbReference>
<feature type="compositionally biased region" description="Low complexity" evidence="3">
    <location>
        <begin position="19"/>
        <end position="39"/>
    </location>
</feature>
<reference evidence="4 5" key="1">
    <citation type="submission" date="2022-10" db="EMBL/GenBank/DDBJ databases">
        <title>The complete genomes of actinobacterial strains from the NBC collection.</title>
        <authorList>
            <person name="Joergensen T.S."/>
            <person name="Alvarez Arevalo M."/>
            <person name="Sterndorff E.B."/>
            <person name="Faurdal D."/>
            <person name="Vuksanovic O."/>
            <person name="Mourched A.-S."/>
            <person name="Charusanti P."/>
            <person name="Shaw S."/>
            <person name="Blin K."/>
            <person name="Weber T."/>
        </authorList>
    </citation>
    <scope>NUCLEOTIDE SEQUENCE [LARGE SCALE GENOMIC DNA]</scope>
    <source>
        <strain evidence="4 5">NBC_01247</strain>
    </source>
</reference>
<evidence type="ECO:0000256" key="2">
    <source>
        <dbReference type="ARBA" id="ARBA00022679"/>
    </source>
</evidence>
<proteinExistence type="predicted"/>
<dbReference type="Gene3D" id="3.40.50.150">
    <property type="entry name" value="Vaccinia Virus protein VP39"/>
    <property type="match status" value="1"/>
</dbReference>
<organism evidence="4 5">
    <name type="scientific">Kitasatospora herbaricolor</name>
    <dbReference type="NCBI Taxonomy" id="68217"/>
    <lineage>
        <taxon>Bacteria</taxon>
        <taxon>Bacillati</taxon>
        <taxon>Actinomycetota</taxon>
        <taxon>Actinomycetes</taxon>
        <taxon>Kitasatosporales</taxon>
        <taxon>Streptomycetaceae</taxon>
        <taxon>Kitasatospora</taxon>
    </lineage>
</organism>
<dbReference type="SUPFAM" id="SSF53335">
    <property type="entry name" value="S-adenosyl-L-methionine-dependent methyltransferases"/>
    <property type="match status" value="1"/>
</dbReference>
<dbReference type="InterPro" id="IPR007213">
    <property type="entry name" value="Ppm1/Ppm2/Tcmp"/>
</dbReference>
<evidence type="ECO:0000313" key="5">
    <source>
        <dbReference type="Proteomes" id="UP001432014"/>
    </source>
</evidence>
<keyword evidence="5" id="KW-1185">Reference proteome</keyword>
<name>A0ABZ1WIG7_9ACTN</name>
<dbReference type="InterPro" id="IPR029063">
    <property type="entry name" value="SAM-dependent_MTases_sf"/>
</dbReference>
<sequence>MTARRPASSDRVPSDRVPADAAPSGATSATPAPGGRASASAPVVADDLAAVPETALWTLYHRAVEAARPDTVLPDPKAVELVERIDYPFDDRFAGGGGLQAQLQALRVACFDREVADFLTRHPRGTVVCLGEGLETQYWRVDNGRAKWLSVDLPELIALRERLLPTGPRQRLLACSVTDPRWMDEVDPAQGVLITAQGLLMYLRPGEVRELIAGCAERFPGGTLVLDAVPRWFGRLTLSGRMRTRSYQAPPMPWAMDADERSKLRTASAAVVAVRDVWPVGGRGLLGALLPFALRVPPLATRRPSVAALEFAGSPAQS</sequence>
<evidence type="ECO:0000256" key="3">
    <source>
        <dbReference type="SAM" id="MobiDB-lite"/>
    </source>
</evidence>
<feature type="region of interest" description="Disordered" evidence="3">
    <location>
        <begin position="1"/>
        <end position="39"/>
    </location>
</feature>
<dbReference type="EMBL" id="CP108482">
    <property type="protein sequence ID" value="WUS60564.1"/>
    <property type="molecule type" value="Genomic_DNA"/>
</dbReference>
<dbReference type="PANTHER" id="PTHR43619">
    <property type="entry name" value="S-ADENOSYL-L-METHIONINE-DEPENDENT METHYLTRANSFERASE YKTD-RELATED"/>
    <property type="match status" value="1"/>
</dbReference>